<dbReference type="InterPro" id="IPR031941">
    <property type="entry name" value="DUF4773"/>
</dbReference>
<evidence type="ECO:0000256" key="1">
    <source>
        <dbReference type="SAM" id="Coils"/>
    </source>
</evidence>
<reference evidence="4" key="3">
    <citation type="journal article" date="2016" name="Gigascience">
        <title>De novo construction of an expanded transcriptome assembly for the western tarnished plant bug, Lygus hesperus.</title>
        <authorList>
            <person name="Tassone E.E."/>
            <person name="Geib S.M."/>
            <person name="Hall B."/>
            <person name="Fabrick J.A."/>
            <person name="Brent C.S."/>
            <person name="Hull J.J."/>
        </authorList>
    </citation>
    <scope>NUCLEOTIDE SEQUENCE</scope>
</reference>
<dbReference type="EMBL" id="GDHC01015621">
    <property type="protein sequence ID" value="JAQ03008.1"/>
    <property type="molecule type" value="Transcribed_RNA"/>
</dbReference>
<name>A0A0A9YY28_LYGHE</name>
<dbReference type="PANTHER" id="PTHR36299">
    <property type="entry name" value="AGAP008005-PA"/>
    <property type="match status" value="1"/>
</dbReference>
<evidence type="ECO:0000259" key="2">
    <source>
        <dbReference type="Pfam" id="PF15998"/>
    </source>
</evidence>
<dbReference type="PANTHER" id="PTHR36299:SF2">
    <property type="entry name" value="DUF4773 DOMAIN-CONTAINING PROTEIN"/>
    <property type="match status" value="1"/>
</dbReference>
<protein>
    <submittedName>
        <fullName evidence="3">Leucine--tRNA ligase</fullName>
    </submittedName>
</protein>
<feature type="coiled-coil region" evidence="1">
    <location>
        <begin position="57"/>
        <end position="91"/>
    </location>
</feature>
<reference evidence="3" key="1">
    <citation type="journal article" date="2014" name="PLoS ONE">
        <title>Transcriptome-Based Identification of ABC Transporters in the Western Tarnished Plant Bug Lygus hesperus.</title>
        <authorList>
            <person name="Hull J.J."/>
            <person name="Chaney K."/>
            <person name="Geib S.M."/>
            <person name="Fabrick J.A."/>
            <person name="Brent C.S."/>
            <person name="Walsh D."/>
            <person name="Lavine L.C."/>
        </authorList>
    </citation>
    <scope>NUCLEOTIDE SEQUENCE</scope>
</reference>
<evidence type="ECO:0000313" key="4">
    <source>
        <dbReference type="EMBL" id="JAQ03008.1"/>
    </source>
</evidence>
<feature type="domain" description="DUF4773" evidence="2">
    <location>
        <begin position="92"/>
        <end position="203"/>
    </location>
</feature>
<dbReference type="Pfam" id="PF15998">
    <property type="entry name" value="DUF4773"/>
    <property type="match status" value="1"/>
</dbReference>
<evidence type="ECO:0000313" key="3">
    <source>
        <dbReference type="EMBL" id="JAG34475.1"/>
    </source>
</evidence>
<dbReference type="AlphaFoldDB" id="A0A0A9YY28"/>
<proteinExistence type="predicted"/>
<keyword evidence="3" id="KW-0436">Ligase</keyword>
<keyword evidence="1" id="KW-0175">Coiled coil</keyword>
<gene>
    <name evidence="3" type="primary">leuS_21</name>
    <name evidence="3" type="ORF">CM83_12551</name>
    <name evidence="4" type="ORF">g.18892</name>
</gene>
<accession>A0A0A9YY28</accession>
<feature type="non-terminal residue" evidence="3">
    <location>
        <position position="1"/>
    </location>
</feature>
<sequence length="247" mass="26605">STLSTFPVTTSVRLTKMKTFACVFLVVCVAGLSNGMDLSAKLASLHAKNQATLGSIRNKTEGAMQQLGEGLKQMEENVQEFFKKIADTQNVCARNETAVKCCAKDLLKNNLCLGLKINEANFSVEVTFSINNRQFIDQTVSGQNPPPICGALPQLPILKFCVEPYGLGYSNNTLTICASLAARVVSKDIARVNLSCLKLNKDGTITPVSPTSSPQGTAIININASQYNPMLDKSINPVQKMTTLLKG</sequence>
<reference evidence="3" key="2">
    <citation type="submission" date="2014-07" db="EMBL/GenBank/DDBJ databases">
        <authorList>
            <person name="Hull J."/>
        </authorList>
    </citation>
    <scope>NUCLEOTIDE SEQUENCE</scope>
</reference>
<dbReference type="GO" id="GO:0016874">
    <property type="term" value="F:ligase activity"/>
    <property type="evidence" value="ECO:0007669"/>
    <property type="project" value="UniProtKB-KW"/>
</dbReference>
<organism evidence="3">
    <name type="scientific">Lygus hesperus</name>
    <name type="common">Western plant bug</name>
    <dbReference type="NCBI Taxonomy" id="30085"/>
    <lineage>
        <taxon>Eukaryota</taxon>
        <taxon>Metazoa</taxon>
        <taxon>Ecdysozoa</taxon>
        <taxon>Arthropoda</taxon>
        <taxon>Hexapoda</taxon>
        <taxon>Insecta</taxon>
        <taxon>Pterygota</taxon>
        <taxon>Neoptera</taxon>
        <taxon>Paraneoptera</taxon>
        <taxon>Hemiptera</taxon>
        <taxon>Heteroptera</taxon>
        <taxon>Panheteroptera</taxon>
        <taxon>Cimicomorpha</taxon>
        <taxon>Miridae</taxon>
        <taxon>Mirini</taxon>
        <taxon>Lygus</taxon>
    </lineage>
</organism>
<dbReference type="EMBL" id="GBHO01009129">
    <property type="protein sequence ID" value="JAG34475.1"/>
    <property type="molecule type" value="Transcribed_RNA"/>
</dbReference>